<name>A0A543IL12_9ACTN</name>
<dbReference type="RefSeq" id="WP_141972695.1">
    <property type="nucleotide sequence ID" value="NZ_VFPO01000001.1"/>
</dbReference>
<proteinExistence type="predicted"/>
<dbReference type="OrthoDB" id="3482302at2"/>
<keyword evidence="3" id="KW-1185">Reference proteome</keyword>
<dbReference type="Pfam" id="PF04149">
    <property type="entry name" value="DUF397"/>
    <property type="match status" value="1"/>
</dbReference>
<accession>A0A543IL12</accession>
<dbReference type="InterPro" id="IPR007278">
    <property type="entry name" value="DUF397"/>
</dbReference>
<evidence type="ECO:0000313" key="3">
    <source>
        <dbReference type="Proteomes" id="UP000316706"/>
    </source>
</evidence>
<evidence type="ECO:0000313" key="2">
    <source>
        <dbReference type="EMBL" id="TQM71266.1"/>
    </source>
</evidence>
<gene>
    <name evidence="2" type="ORF">FHX41_5028</name>
</gene>
<evidence type="ECO:0000259" key="1">
    <source>
        <dbReference type="Pfam" id="PF04149"/>
    </source>
</evidence>
<dbReference type="AlphaFoldDB" id="A0A543IL12"/>
<protein>
    <submittedName>
        <fullName evidence="2">Uncharacterized protein DUF397</fullName>
    </submittedName>
</protein>
<organism evidence="2 3">
    <name type="scientific">Actinomadura hallensis</name>
    <dbReference type="NCBI Taxonomy" id="337895"/>
    <lineage>
        <taxon>Bacteria</taxon>
        <taxon>Bacillati</taxon>
        <taxon>Actinomycetota</taxon>
        <taxon>Actinomycetes</taxon>
        <taxon>Streptosporangiales</taxon>
        <taxon>Thermomonosporaceae</taxon>
        <taxon>Actinomadura</taxon>
    </lineage>
</organism>
<dbReference type="Proteomes" id="UP000316706">
    <property type="component" value="Unassembled WGS sequence"/>
</dbReference>
<dbReference type="EMBL" id="VFPO01000001">
    <property type="protein sequence ID" value="TQM71266.1"/>
    <property type="molecule type" value="Genomic_DNA"/>
</dbReference>
<comment type="caution">
    <text evidence="2">The sequence shown here is derived from an EMBL/GenBank/DDBJ whole genome shotgun (WGS) entry which is preliminary data.</text>
</comment>
<reference evidence="2 3" key="1">
    <citation type="submission" date="2019-06" db="EMBL/GenBank/DDBJ databases">
        <title>Sequencing the genomes of 1000 actinobacteria strains.</title>
        <authorList>
            <person name="Klenk H.-P."/>
        </authorList>
    </citation>
    <scope>NUCLEOTIDE SEQUENCE [LARGE SCALE GENOMIC DNA]</scope>
    <source>
        <strain evidence="2 3">DSM 45043</strain>
    </source>
</reference>
<sequence length="63" mass="6786">MTQWRKAKRSGTGAQSNCVEVANLSGNIGMRDSKNPSGPHITLPAERFRELAAAIKRGAHDVP</sequence>
<feature type="domain" description="DUF397" evidence="1">
    <location>
        <begin position="2"/>
        <end position="56"/>
    </location>
</feature>